<sequence>MLSEGRPLGRQVRTTWHNTRTKATGVRFDQHVERVTGIGSARSAGK</sequence>
<keyword evidence="2" id="KW-1185">Reference proteome</keyword>
<accession>H6RKI4</accession>
<organism evidence="1 2">
    <name type="scientific">Blastococcus saxobsidens (strain DD2)</name>
    <dbReference type="NCBI Taxonomy" id="1146883"/>
    <lineage>
        <taxon>Bacteria</taxon>
        <taxon>Bacillati</taxon>
        <taxon>Actinomycetota</taxon>
        <taxon>Actinomycetes</taxon>
        <taxon>Geodermatophilales</taxon>
        <taxon>Geodermatophilaceae</taxon>
        <taxon>Blastococcus</taxon>
    </lineage>
</organism>
<dbReference type="HOGENOM" id="CLU_3180827_0_0_11"/>
<evidence type="ECO:0000313" key="2">
    <source>
        <dbReference type="Proteomes" id="UP000007517"/>
    </source>
</evidence>
<name>H6RKI4_BLASD</name>
<gene>
    <name evidence="1" type="ordered locus">BLASA_1471</name>
</gene>
<dbReference type="Proteomes" id="UP000007517">
    <property type="component" value="Chromosome"/>
</dbReference>
<dbReference type="AlphaFoldDB" id="H6RKI4"/>
<reference evidence="1 2" key="1">
    <citation type="journal article" date="2012" name="J. Bacteriol.">
        <title>Genome Sequence of Blastococcus saxobsidens DD2, a Stone-Inhabiting Bacterium.</title>
        <authorList>
            <person name="Chouaia B."/>
            <person name="Crotti E."/>
            <person name="Brusetti L."/>
            <person name="Daffonchio D."/>
            <person name="Essoussi I."/>
            <person name="Nouioui I."/>
            <person name="Sbissi I."/>
            <person name="Ghodhbane-Gtari F."/>
            <person name="Gtari M."/>
            <person name="Vacherie B."/>
            <person name="Barbe V."/>
            <person name="Medigue C."/>
            <person name="Gury J."/>
            <person name="Pujic P."/>
            <person name="Normand P."/>
        </authorList>
    </citation>
    <scope>NUCLEOTIDE SEQUENCE [LARGE SCALE GENOMIC DNA]</scope>
    <source>
        <strain evidence="1 2">DD2</strain>
    </source>
</reference>
<proteinExistence type="predicted"/>
<dbReference type="KEGG" id="bsd:BLASA_1471"/>
<protein>
    <submittedName>
        <fullName evidence="1">Uncharacterized protein</fullName>
    </submittedName>
</protein>
<dbReference type="EMBL" id="FO117623">
    <property type="protein sequence ID" value="CCG02403.1"/>
    <property type="molecule type" value="Genomic_DNA"/>
</dbReference>
<reference evidence="2" key="2">
    <citation type="submission" date="2012-02" db="EMBL/GenBank/DDBJ databases">
        <title>Complete genome sequence of Blastococcus saxobsidens strain DD2.</title>
        <authorList>
            <person name="Genoscope."/>
        </authorList>
    </citation>
    <scope>NUCLEOTIDE SEQUENCE [LARGE SCALE GENOMIC DNA]</scope>
    <source>
        <strain evidence="2">DD2</strain>
    </source>
</reference>
<evidence type="ECO:0000313" key="1">
    <source>
        <dbReference type="EMBL" id="CCG02403.1"/>
    </source>
</evidence>